<gene>
    <name evidence="1" type="ORF">AXF42_Ash011350</name>
</gene>
<sequence length="93" mass="10656">MHTLEDYGLTFRNVLVLCDNISTINLTKNPINHSRTKHIEVKHHFIRDHVARGDIVLEHVGSKANLADIFTKSLPKNKFTNLRRELGMCTIGH</sequence>
<name>A0A2I0AE87_9ASPA</name>
<protein>
    <submittedName>
        <fullName evidence="1">Retrovirus-related Pol polyprotein from transposon TNT 1-94</fullName>
        <ecNumber evidence="1">2.5.1.84</ecNumber>
        <ecNumber evidence="1">2.5.1.85</ecNumber>
    </submittedName>
</protein>
<organism evidence="1 2">
    <name type="scientific">Apostasia shenzhenica</name>
    <dbReference type="NCBI Taxonomy" id="1088818"/>
    <lineage>
        <taxon>Eukaryota</taxon>
        <taxon>Viridiplantae</taxon>
        <taxon>Streptophyta</taxon>
        <taxon>Embryophyta</taxon>
        <taxon>Tracheophyta</taxon>
        <taxon>Spermatophyta</taxon>
        <taxon>Magnoliopsida</taxon>
        <taxon>Liliopsida</taxon>
        <taxon>Asparagales</taxon>
        <taxon>Orchidaceae</taxon>
        <taxon>Apostasioideae</taxon>
        <taxon>Apostasia</taxon>
    </lineage>
</organism>
<evidence type="ECO:0000313" key="1">
    <source>
        <dbReference type="EMBL" id="PKA53870.1"/>
    </source>
</evidence>
<dbReference type="CDD" id="cd09272">
    <property type="entry name" value="RNase_HI_RT_Ty1"/>
    <property type="match status" value="1"/>
</dbReference>
<dbReference type="STRING" id="1088818.A0A2I0AE87"/>
<dbReference type="EMBL" id="KZ451988">
    <property type="protein sequence ID" value="PKA53870.1"/>
    <property type="molecule type" value="Genomic_DNA"/>
</dbReference>
<reference evidence="1 2" key="1">
    <citation type="journal article" date="2017" name="Nature">
        <title>The Apostasia genome and the evolution of orchids.</title>
        <authorList>
            <person name="Zhang G.Q."/>
            <person name="Liu K.W."/>
            <person name="Li Z."/>
            <person name="Lohaus R."/>
            <person name="Hsiao Y.Y."/>
            <person name="Niu S.C."/>
            <person name="Wang J.Y."/>
            <person name="Lin Y.C."/>
            <person name="Xu Q."/>
            <person name="Chen L.J."/>
            <person name="Yoshida K."/>
            <person name="Fujiwara S."/>
            <person name="Wang Z.W."/>
            <person name="Zhang Y.Q."/>
            <person name="Mitsuda N."/>
            <person name="Wang M."/>
            <person name="Liu G.H."/>
            <person name="Pecoraro L."/>
            <person name="Huang H.X."/>
            <person name="Xiao X.J."/>
            <person name="Lin M."/>
            <person name="Wu X.Y."/>
            <person name="Wu W.L."/>
            <person name="Chen Y.Y."/>
            <person name="Chang S.B."/>
            <person name="Sakamoto S."/>
            <person name="Ohme-Takagi M."/>
            <person name="Yagi M."/>
            <person name="Zeng S.J."/>
            <person name="Shen C.Y."/>
            <person name="Yeh C.M."/>
            <person name="Luo Y.B."/>
            <person name="Tsai W.C."/>
            <person name="Van de Peer Y."/>
            <person name="Liu Z.J."/>
        </authorList>
    </citation>
    <scope>NUCLEOTIDE SEQUENCE [LARGE SCALE GENOMIC DNA]</scope>
    <source>
        <strain evidence="2">cv. Shenzhen</strain>
        <tissue evidence="1">Stem</tissue>
    </source>
</reference>
<keyword evidence="2" id="KW-1185">Reference proteome</keyword>
<proteinExistence type="predicted"/>
<evidence type="ECO:0000313" key="2">
    <source>
        <dbReference type="Proteomes" id="UP000236161"/>
    </source>
</evidence>
<dbReference type="EC" id="2.5.1.84" evidence="1"/>
<dbReference type="Proteomes" id="UP000236161">
    <property type="component" value="Unassembled WGS sequence"/>
</dbReference>
<dbReference type="PANTHER" id="PTHR11439:SF483">
    <property type="entry name" value="PEPTIDE SYNTHASE GLIP-LIKE, PUTATIVE (AFU_ORTHOLOGUE AFUA_3G12920)-RELATED"/>
    <property type="match status" value="1"/>
</dbReference>
<dbReference type="PANTHER" id="PTHR11439">
    <property type="entry name" value="GAG-POL-RELATED RETROTRANSPOSON"/>
    <property type="match status" value="1"/>
</dbReference>
<dbReference type="OrthoDB" id="691565at2759"/>
<accession>A0A2I0AE87</accession>
<dbReference type="GO" id="GO:0052924">
    <property type="term" value="F:all-trans-nonaprenyl-diphosphate synthase (geranylgeranyl-diphosphate specific) activity"/>
    <property type="evidence" value="ECO:0007669"/>
    <property type="project" value="UniProtKB-EC"/>
</dbReference>
<dbReference type="EC" id="2.5.1.85" evidence="1"/>
<dbReference type="GO" id="GO:0052923">
    <property type="term" value="F:all-trans-nonaprenyl-diphosphate synthase (geranyl-diphosphate specific) activity"/>
    <property type="evidence" value="ECO:0007669"/>
    <property type="project" value="UniProtKB-EC"/>
</dbReference>
<dbReference type="AlphaFoldDB" id="A0A2I0AE87"/>
<keyword evidence="1" id="KW-0808">Transferase</keyword>